<protein>
    <recommendedName>
        <fullName evidence="8">Carboxypeptidase</fullName>
    </recommendedName>
</protein>
<reference evidence="6 7" key="1">
    <citation type="submission" date="2024-02" db="EMBL/GenBank/DDBJ databases">
        <title>A draft genome for the cacao thread blight pathogen Marasmius crinis-equi.</title>
        <authorList>
            <person name="Cohen S.P."/>
            <person name="Baruah I.K."/>
            <person name="Amoako-Attah I."/>
            <person name="Bukari Y."/>
            <person name="Meinhardt L.W."/>
            <person name="Bailey B.A."/>
        </authorList>
    </citation>
    <scope>NUCLEOTIDE SEQUENCE [LARGE SCALE GENOMIC DNA]</scope>
    <source>
        <strain evidence="6 7">GH-76</strain>
    </source>
</reference>
<organism evidence="6 7">
    <name type="scientific">Marasmius crinis-equi</name>
    <dbReference type="NCBI Taxonomy" id="585013"/>
    <lineage>
        <taxon>Eukaryota</taxon>
        <taxon>Fungi</taxon>
        <taxon>Dikarya</taxon>
        <taxon>Basidiomycota</taxon>
        <taxon>Agaricomycotina</taxon>
        <taxon>Agaricomycetes</taxon>
        <taxon>Agaricomycetidae</taxon>
        <taxon>Agaricales</taxon>
        <taxon>Marasmiineae</taxon>
        <taxon>Marasmiaceae</taxon>
        <taxon>Marasmius</taxon>
    </lineage>
</organism>
<sequence>MAGESYGGRYIPVFASAVYDQNALLLEAGMTPVNLSSIMIGNGMPDFFEALWAQYDLACNKAAVLSISTCVRMKRIVERCKRWTRKACLDQYDAVDCGAAAFWCADEIQGPFYAS</sequence>
<dbReference type="InterPro" id="IPR001563">
    <property type="entry name" value="Peptidase_S10"/>
</dbReference>
<keyword evidence="4" id="KW-0378">Hydrolase</keyword>
<dbReference type="Pfam" id="PF00450">
    <property type="entry name" value="Peptidase_S10"/>
    <property type="match status" value="1"/>
</dbReference>
<keyword evidence="5" id="KW-0325">Glycoprotein</keyword>
<gene>
    <name evidence="6" type="ORF">V5O48_012864</name>
</gene>
<keyword evidence="3" id="KW-0645">Protease</keyword>
<evidence type="ECO:0000256" key="4">
    <source>
        <dbReference type="ARBA" id="ARBA00022801"/>
    </source>
</evidence>
<evidence type="ECO:0000256" key="1">
    <source>
        <dbReference type="ARBA" id="ARBA00009431"/>
    </source>
</evidence>
<dbReference type="Gene3D" id="3.40.50.1820">
    <property type="entry name" value="alpha/beta hydrolase"/>
    <property type="match status" value="1"/>
</dbReference>
<evidence type="ECO:0000256" key="2">
    <source>
        <dbReference type="ARBA" id="ARBA00022645"/>
    </source>
</evidence>
<comment type="similarity">
    <text evidence="1">Belongs to the peptidase S10 family.</text>
</comment>
<dbReference type="PROSITE" id="PS00131">
    <property type="entry name" value="CARBOXYPEPT_SER_SER"/>
    <property type="match status" value="1"/>
</dbReference>
<evidence type="ECO:0000256" key="3">
    <source>
        <dbReference type="ARBA" id="ARBA00022670"/>
    </source>
</evidence>
<name>A0ABR3F1N4_9AGAR</name>
<dbReference type="SUPFAM" id="SSF53474">
    <property type="entry name" value="alpha/beta-Hydrolases"/>
    <property type="match status" value="1"/>
</dbReference>
<dbReference type="Proteomes" id="UP001465976">
    <property type="component" value="Unassembled WGS sequence"/>
</dbReference>
<evidence type="ECO:0000313" key="6">
    <source>
        <dbReference type="EMBL" id="KAL0569103.1"/>
    </source>
</evidence>
<evidence type="ECO:0008006" key="8">
    <source>
        <dbReference type="Google" id="ProtNLM"/>
    </source>
</evidence>
<comment type="caution">
    <text evidence="6">The sequence shown here is derived from an EMBL/GenBank/DDBJ whole genome shotgun (WGS) entry which is preliminary data.</text>
</comment>
<keyword evidence="2" id="KW-0121">Carboxypeptidase</keyword>
<proteinExistence type="inferred from homology"/>
<evidence type="ECO:0000256" key="5">
    <source>
        <dbReference type="ARBA" id="ARBA00023180"/>
    </source>
</evidence>
<dbReference type="InterPro" id="IPR018202">
    <property type="entry name" value="Ser_caboxypep_ser_AS"/>
</dbReference>
<feature type="non-terminal residue" evidence="6">
    <location>
        <position position="115"/>
    </location>
</feature>
<dbReference type="InterPro" id="IPR029058">
    <property type="entry name" value="AB_hydrolase_fold"/>
</dbReference>
<evidence type="ECO:0000313" key="7">
    <source>
        <dbReference type="Proteomes" id="UP001465976"/>
    </source>
</evidence>
<keyword evidence="7" id="KW-1185">Reference proteome</keyword>
<accession>A0ABR3F1N4</accession>
<dbReference type="EMBL" id="JBAHYK010001193">
    <property type="protein sequence ID" value="KAL0569103.1"/>
    <property type="molecule type" value="Genomic_DNA"/>
</dbReference>